<comment type="caution">
    <text evidence="1">The sequence shown here is derived from an EMBL/GenBank/DDBJ whole genome shotgun (WGS) entry which is preliminary data.</text>
</comment>
<protein>
    <submittedName>
        <fullName evidence="1">Uncharacterized protein</fullName>
    </submittedName>
</protein>
<name>A0ABQ4QEU0_9HYPH</name>
<accession>A0ABQ4QEU0</accession>
<dbReference type="RefSeq" id="WP_238271328.1">
    <property type="nucleotide sequence ID" value="NZ_BPQG01000011.1"/>
</dbReference>
<evidence type="ECO:0000313" key="2">
    <source>
        <dbReference type="Proteomes" id="UP001055117"/>
    </source>
</evidence>
<evidence type="ECO:0000313" key="1">
    <source>
        <dbReference type="EMBL" id="GJD43281.1"/>
    </source>
</evidence>
<reference evidence="1 2" key="1">
    <citation type="journal article" date="2021" name="Front. Microbiol.">
        <title>Comprehensive Comparative Genomics and Phenotyping of Methylobacterium Species.</title>
        <authorList>
            <person name="Alessa O."/>
            <person name="Ogura Y."/>
            <person name="Fujitani Y."/>
            <person name="Takami H."/>
            <person name="Hayashi T."/>
            <person name="Sahin N."/>
            <person name="Tani A."/>
        </authorList>
    </citation>
    <scope>NUCLEOTIDE SEQUENCE [LARGE SCALE GENOMIC DNA]</scope>
    <source>
        <strain evidence="1 2">DSM 23679</strain>
    </source>
</reference>
<gene>
    <name evidence="1" type="ORF">AFCDBAGC_1133</name>
</gene>
<organism evidence="1 2">
    <name type="scientific">Methylobacterium cerastii</name>
    <dbReference type="NCBI Taxonomy" id="932741"/>
    <lineage>
        <taxon>Bacteria</taxon>
        <taxon>Pseudomonadati</taxon>
        <taxon>Pseudomonadota</taxon>
        <taxon>Alphaproteobacteria</taxon>
        <taxon>Hyphomicrobiales</taxon>
        <taxon>Methylobacteriaceae</taxon>
        <taxon>Methylobacterium</taxon>
    </lineage>
</organism>
<keyword evidence="2" id="KW-1185">Reference proteome</keyword>
<proteinExistence type="predicted"/>
<dbReference type="EMBL" id="BPQG01000011">
    <property type="protein sequence ID" value="GJD43281.1"/>
    <property type="molecule type" value="Genomic_DNA"/>
</dbReference>
<sequence length="187" mass="20433">MAQPLDHGRLRQALEALGSDLAARGVFIELAIYGGGALILQFEWRRSTWDVDAVVREGFDEAVLAPSVARVAREMDLDSDWLNNAVGMFTPLDEPESLFEVSGAYPSEGPPGLRTLLARPHYLLAMKLRALSSLDRGTRDMDDARALADHLGIVDLEGLVTLYASIYDEAPAIDARLRFPAILDASP</sequence>
<dbReference type="Proteomes" id="UP001055117">
    <property type="component" value="Unassembled WGS sequence"/>
</dbReference>